<feature type="transmembrane region" description="Helical" evidence="7">
    <location>
        <begin position="322"/>
        <end position="346"/>
    </location>
</feature>
<evidence type="ECO:0000256" key="4">
    <source>
        <dbReference type="ARBA" id="ARBA00022692"/>
    </source>
</evidence>
<evidence type="ECO:0000256" key="5">
    <source>
        <dbReference type="ARBA" id="ARBA00022989"/>
    </source>
</evidence>
<protein>
    <submittedName>
        <fullName evidence="9">Acyltransferase</fullName>
    </submittedName>
</protein>
<dbReference type="Pfam" id="PF01757">
    <property type="entry name" value="Acyl_transf_3"/>
    <property type="match status" value="1"/>
</dbReference>
<sequence>MNSDATSTAIRPVKTAPETGTILTGRRPPAQGISSSRDASIDVIRSLCLVVVVALHALMVGVSLGPHGPVLENALDGNTVFAAFTWFVQIMPLFFIAGGFSSISQWRAMSARGATAADYVRGRLVRLLVPAVVLVGLVGAGLVLLTLVGVPADIVSTAGYRISQPLWFLAVYLGSSALVPLLAQIHDRAKVRTMVGLLLAIAAVDGLRILSGQAAFGYANLLFVWLFIQQLGFWLADGSIHRLTPTVRKWTAGCSLAVLLVLTWLGVYSGDMLANLNPPTGALVLLAVAQLMIFSMCQAPIRRWAANPSVMALVSAVGSRAMTVYLWHMPVLVGLAGLLLISPLPLPVPGTAEWWLSRPAWLAAALCVLVPTAGFFGRFERINKTAGGPLATSRRATVSTLLGVSGVVVLLIEGITPGAAAISVLLFSTALIGQASLGRLRRYH</sequence>
<accession>A0A558GVM1</accession>
<dbReference type="PANTHER" id="PTHR40074:SF2">
    <property type="entry name" value="O-ACETYLTRANSFERASE WECH"/>
    <property type="match status" value="1"/>
</dbReference>
<comment type="similarity">
    <text evidence="2">Belongs to the acyltransferase 3 family.</text>
</comment>
<keyword evidence="6 7" id="KW-0472">Membrane</keyword>
<dbReference type="GO" id="GO:0005886">
    <property type="term" value="C:plasma membrane"/>
    <property type="evidence" value="ECO:0007669"/>
    <property type="project" value="UniProtKB-SubCell"/>
</dbReference>
<feature type="transmembrane region" description="Helical" evidence="7">
    <location>
        <begin position="282"/>
        <end position="301"/>
    </location>
</feature>
<evidence type="ECO:0000256" key="7">
    <source>
        <dbReference type="SAM" id="Phobius"/>
    </source>
</evidence>
<feature type="transmembrane region" description="Helical" evidence="7">
    <location>
        <begin position="124"/>
        <end position="145"/>
    </location>
</feature>
<keyword evidence="9" id="KW-0808">Transferase</keyword>
<feature type="transmembrane region" description="Helical" evidence="7">
    <location>
        <begin position="222"/>
        <end position="240"/>
    </location>
</feature>
<evidence type="ECO:0000256" key="1">
    <source>
        <dbReference type="ARBA" id="ARBA00004651"/>
    </source>
</evidence>
<dbReference type="EMBL" id="VNFK01000012">
    <property type="protein sequence ID" value="TVU60886.1"/>
    <property type="molecule type" value="Genomic_DNA"/>
</dbReference>
<feature type="transmembrane region" description="Helical" evidence="7">
    <location>
        <begin position="43"/>
        <end position="64"/>
    </location>
</feature>
<keyword evidence="9" id="KW-0012">Acyltransferase</keyword>
<proteinExistence type="inferred from homology"/>
<dbReference type="GO" id="GO:0016413">
    <property type="term" value="F:O-acetyltransferase activity"/>
    <property type="evidence" value="ECO:0007669"/>
    <property type="project" value="TreeGrafter"/>
</dbReference>
<feature type="transmembrane region" description="Helical" evidence="7">
    <location>
        <begin position="165"/>
        <end position="183"/>
    </location>
</feature>
<dbReference type="AlphaFoldDB" id="A0A558GVM1"/>
<gene>
    <name evidence="9" type="ORF">FQP90_15105</name>
</gene>
<feature type="transmembrane region" description="Helical" evidence="7">
    <location>
        <begin position="252"/>
        <end position="270"/>
    </location>
</feature>
<feature type="transmembrane region" description="Helical" evidence="7">
    <location>
        <begin position="84"/>
        <end position="103"/>
    </location>
</feature>
<comment type="caution">
    <text evidence="9">The sequence shown here is derived from an EMBL/GenBank/DDBJ whole genome shotgun (WGS) entry which is preliminary data.</text>
</comment>
<feature type="domain" description="Acyltransferase 3" evidence="8">
    <location>
        <begin position="39"/>
        <end position="369"/>
    </location>
</feature>
<reference evidence="9 10" key="1">
    <citation type="submission" date="2019-07" db="EMBL/GenBank/DDBJ databases">
        <title>Diversity of Bacteria from Kongsfjorden, Arctic.</title>
        <authorList>
            <person name="Yu Y."/>
        </authorList>
    </citation>
    <scope>NUCLEOTIDE SEQUENCE [LARGE SCALE GENOMIC DNA]</scope>
    <source>
        <strain evidence="9 10">SM1928</strain>
    </source>
</reference>
<evidence type="ECO:0000256" key="2">
    <source>
        <dbReference type="ARBA" id="ARBA00007400"/>
    </source>
</evidence>
<feature type="transmembrane region" description="Helical" evidence="7">
    <location>
        <begin position="195"/>
        <end position="216"/>
    </location>
</feature>
<dbReference type="RefSeq" id="WP_144651882.1">
    <property type="nucleotide sequence ID" value="NZ_VNFK01000012.1"/>
</dbReference>
<keyword evidence="5 7" id="KW-1133">Transmembrane helix</keyword>
<evidence type="ECO:0000313" key="9">
    <source>
        <dbReference type="EMBL" id="TVU60886.1"/>
    </source>
</evidence>
<evidence type="ECO:0000256" key="3">
    <source>
        <dbReference type="ARBA" id="ARBA00022475"/>
    </source>
</evidence>
<evidence type="ECO:0000313" key="10">
    <source>
        <dbReference type="Proteomes" id="UP000316500"/>
    </source>
</evidence>
<dbReference type="InterPro" id="IPR002656">
    <property type="entry name" value="Acyl_transf_3_dom"/>
</dbReference>
<dbReference type="Proteomes" id="UP000316500">
    <property type="component" value="Unassembled WGS sequence"/>
</dbReference>
<dbReference type="GO" id="GO:0009246">
    <property type="term" value="P:enterobacterial common antigen biosynthetic process"/>
    <property type="evidence" value="ECO:0007669"/>
    <property type="project" value="TreeGrafter"/>
</dbReference>
<comment type="subcellular location">
    <subcellularLocation>
        <location evidence="1">Cell membrane</location>
        <topology evidence="1">Multi-pass membrane protein</topology>
    </subcellularLocation>
</comment>
<keyword evidence="4 7" id="KW-0812">Transmembrane</keyword>
<name>A0A558GVM1_PAENT</name>
<evidence type="ECO:0000259" key="8">
    <source>
        <dbReference type="Pfam" id="PF01757"/>
    </source>
</evidence>
<dbReference type="OrthoDB" id="8206682at2"/>
<dbReference type="PANTHER" id="PTHR40074">
    <property type="entry name" value="O-ACETYLTRANSFERASE WECH"/>
    <property type="match status" value="1"/>
</dbReference>
<feature type="transmembrane region" description="Helical" evidence="7">
    <location>
        <begin position="396"/>
        <end position="412"/>
    </location>
</feature>
<evidence type="ECO:0000256" key="6">
    <source>
        <dbReference type="ARBA" id="ARBA00023136"/>
    </source>
</evidence>
<organism evidence="9 10">
    <name type="scientific">Paenarthrobacter nitroguajacolicus</name>
    <name type="common">Arthrobacter nitroguajacolicus</name>
    <dbReference type="NCBI Taxonomy" id="211146"/>
    <lineage>
        <taxon>Bacteria</taxon>
        <taxon>Bacillati</taxon>
        <taxon>Actinomycetota</taxon>
        <taxon>Actinomycetes</taxon>
        <taxon>Micrococcales</taxon>
        <taxon>Micrococcaceae</taxon>
        <taxon>Paenarthrobacter</taxon>
    </lineage>
</organism>
<keyword evidence="3" id="KW-1003">Cell membrane</keyword>
<feature type="transmembrane region" description="Helical" evidence="7">
    <location>
        <begin position="358"/>
        <end position="376"/>
    </location>
</feature>